<comment type="caution">
    <text evidence="4">The sequence shown here is derived from an EMBL/GenBank/DDBJ whole genome shotgun (WGS) entry which is preliminary data.</text>
</comment>
<dbReference type="AlphaFoldDB" id="A0A9P4M989"/>
<dbReference type="OrthoDB" id="6409228at2759"/>
<name>A0A9P4M989_9PEZI</name>
<dbReference type="InterPro" id="IPR008794">
    <property type="entry name" value="Pro_racemase_fam"/>
</dbReference>
<reference evidence="4" key="1">
    <citation type="journal article" date="2020" name="Stud. Mycol.">
        <title>101 Dothideomycetes genomes: a test case for predicting lifestyles and emergence of pathogens.</title>
        <authorList>
            <person name="Haridas S."/>
            <person name="Albert R."/>
            <person name="Binder M."/>
            <person name="Bloem J."/>
            <person name="Labutti K."/>
            <person name="Salamov A."/>
            <person name="Andreopoulos B."/>
            <person name="Baker S."/>
            <person name="Barry K."/>
            <person name="Bills G."/>
            <person name="Bluhm B."/>
            <person name="Cannon C."/>
            <person name="Castanera R."/>
            <person name="Culley D."/>
            <person name="Daum C."/>
            <person name="Ezra D."/>
            <person name="Gonzalez J."/>
            <person name="Henrissat B."/>
            <person name="Kuo A."/>
            <person name="Liang C."/>
            <person name="Lipzen A."/>
            <person name="Lutzoni F."/>
            <person name="Magnuson J."/>
            <person name="Mondo S."/>
            <person name="Nolan M."/>
            <person name="Ohm R."/>
            <person name="Pangilinan J."/>
            <person name="Park H.-J."/>
            <person name="Ramirez L."/>
            <person name="Alfaro M."/>
            <person name="Sun H."/>
            <person name="Tritt A."/>
            <person name="Yoshinaga Y."/>
            <person name="Zwiers L.-H."/>
            <person name="Turgeon B."/>
            <person name="Goodwin S."/>
            <person name="Spatafora J."/>
            <person name="Crous P."/>
            <person name="Grigoriev I."/>
        </authorList>
    </citation>
    <scope>NUCLEOTIDE SEQUENCE</scope>
    <source>
        <strain evidence="4">CBS 133067</strain>
    </source>
</reference>
<dbReference type="Gene3D" id="3.10.310.10">
    <property type="entry name" value="Diaminopimelate Epimerase, Chain A, domain 1"/>
    <property type="match status" value="2"/>
</dbReference>
<dbReference type="PIRSF" id="PIRSF029792">
    <property type="entry name" value="Pro_racemase"/>
    <property type="match status" value="1"/>
</dbReference>
<dbReference type="Proteomes" id="UP000799772">
    <property type="component" value="Unassembled WGS sequence"/>
</dbReference>
<comment type="catalytic activity">
    <reaction evidence="1">
        <text>trans-3-hydroxy-L-proline = 1-pyrroline-2-carboxylate + H2O</text>
        <dbReference type="Rhea" id="RHEA:10320"/>
        <dbReference type="ChEBI" id="CHEBI:15377"/>
        <dbReference type="ChEBI" id="CHEBI:39785"/>
        <dbReference type="ChEBI" id="CHEBI:57938"/>
        <dbReference type="EC" id="4.2.1.77"/>
    </reaction>
</comment>
<dbReference type="SFLD" id="SFLDS00028">
    <property type="entry name" value="Proline_Racemase"/>
    <property type="match status" value="1"/>
</dbReference>
<comment type="similarity">
    <text evidence="2">Belongs to the proline racemase family.</text>
</comment>
<dbReference type="EMBL" id="ML978122">
    <property type="protein sequence ID" value="KAF2102523.1"/>
    <property type="molecule type" value="Genomic_DNA"/>
</dbReference>
<gene>
    <name evidence="4" type="ORF">NA57DRAFT_31648</name>
</gene>
<dbReference type="PANTHER" id="PTHR33442:SF1">
    <property type="entry name" value="TRANS-3-HYDROXY-L-PROLINE DEHYDRATASE"/>
    <property type="match status" value="1"/>
</dbReference>
<dbReference type="SUPFAM" id="SSF54506">
    <property type="entry name" value="Diaminopimelate epimerase-like"/>
    <property type="match status" value="1"/>
</dbReference>
<accession>A0A9P4M989</accession>
<evidence type="ECO:0000256" key="1">
    <source>
        <dbReference type="ARBA" id="ARBA00001148"/>
    </source>
</evidence>
<dbReference type="Pfam" id="PF05544">
    <property type="entry name" value="Pro_racemase"/>
    <property type="match status" value="1"/>
</dbReference>
<evidence type="ECO:0000256" key="3">
    <source>
        <dbReference type="ARBA" id="ARBA00013105"/>
    </source>
</evidence>
<evidence type="ECO:0000313" key="4">
    <source>
        <dbReference type="EMBL" id="KAF2102523.1"/>
    </source>
</evidence>
<organism evidence="4 5">
    <name type="scientific">Rhizodiscina lignyota</name>
    <dbReference type="NCBI Taxonomy" id="1504668"/>
    <lineage>
        <taxon>Eukaryota</taxon>
        <taxon>Fungi</taxon>
        <taxon>Dikarya</taxon>
        <taxon>Ascomycota</taxon>
        <taxon>Pezizomycotina</taxon>
        <taxon>Dothideomycetes</taxon>
        <taxon>Pleosporomycetidae</taxon>
        <taxon>Aulographales</taxon>
        <taxon>Rhizodiscinaceae</taxon>
        <taxon>Rhizodiscina</taxon>
    </lineage>
</organism>
<keyword evidence="5" id="KW-1185">Reference proteome</keyword>
<evidence type="ECO:0000256" key="2">
    <source>
        <dbReference type="ARBA" id="ARBA00007529"/>
    </source>
</evidence>
<sequence length="405" mass="44840">MDVIKSLRSQVQANAPITTIDMHTTGEPTRIIISGFPKLTGPLLVQRRDLMKHYDHLRKRVILEPRGHWDMYGALLVQDTELVTYGDADIGVLFMTNDGYSTMCGHATIALGRFLVDTHDLAVFPNREKLKYDAENQSVEIKLHAPCGVVTITCPTTRDGQASDPSRPVSFLSVPSFATALNHIIELPEELTWPGRKRDLVRVDFAYGGAFYALVKASDLGFSPGLNLRKRKDDEEEEMDIEALRTAANAIIKAADLNSDLRFLYGVIIIVDDGPVNPQEERFWESGLSICFFADSQIDRSPTGSGVQARVAAAYAKGTIRLGESRNFESIVSVHFHEGRFLGTPVEEVNNHFAANPTAAEAVRVRVEGWAKYTGTHAFVLEENDIISKEGFAIRKNGLSGLPRL</sequence>
<dbReference type="GO" id="GO:0050346">
    <property type="term" value="F:trans-L-3-hydroxyproline dehydratase activity"/>
    <property type="evidence" value="ECO:0007669"/>
    <property type="project" value="UniProtKB-EC"/>
</dbReference>
<evidence type="ECO:0000313" key="5">
    <source>
        <dbReference type="Proteomes" id="UP000799772"/>
    </source>
</evidence>
<dbReference type="PANTHER" id="PTHR33442">
    <property type="entry name" value="TRANS-3-HYDROXY-L-PROLINE DEHYDRATASE"/>
    <property type="match status" value="1"/>
</dbReference>
<protein>
    <recommendedName>
        <fullName evidence="3">trans-L-3-hydroxyproline dehydratase</fullName>
        <ecNumber evidence="3">4.2.1.77</ecNumber>
    </recommendedName>
</protein>
<dbReference type="EC" id="4.2.1.77" evidence="3"/>
<proteinExistence type="inferred from homology"/>
<dbReference type="FunFam" id="3.10.310.10:FF:000003">
    <property type="entry name" value="Proline racemase"/>
    <property type="match status" value="1"/>
</dbReference>